<dbReference type="Pfam" id="PF02423">
    <property type="entry name" value="OCD_Mu_crystall"/>
    <property type="match status" value="1"/>
</dbReference>
<sequence length="327" mass="34063">MVTVLTADDVESLCDVETMLPAVETALVEQASGAVERPDRPHFPVGAGLDDHTPHGTGLTMPAYVHGEPYYATKLASVHEGNAARGLPTIQAQIALTDARTGTPVAYMPGTRVTNVRTGCVGGLAARALAAEPVRLAVIGAGAQARWQTRAIATTSDLESVTVYSRSDSKHDCADDLRADGIPAETAETAADAVSDATVVVTATTSTEPVFPADATDAELVVAVGAYEATMQELEPELLERADRVFADVPGEAIETGDLQGTSVREADLVALAEAFDGERPDEPADGLTVVKSVGSAVMDLTAATTVYERSVDTDAGTDVPFRRVDE</sequence>
<name>A0A346PNI9_9EURY</name>
<dbReference type="GO" id="GO:0008473">
    <property type="term" value="F:ornithine cyclodeaminase activity"/>
    <property type="evidence" value="ECO:0007669"/>
    <property type="project" value="UniProtKB-EC"/>
</dbReference>
<evidence type="ECO:0000313" key="2">
    <source>
        <dbReference type="Proteomes" id="UP000258613"/>
    </source>
</evidence>
<keyword evidence="1" id="KW-0456">Lyase</keyword>
<gene>
    <name evidence="1" type="ORF">AArcMg_1068</name>
</gene>
<dbReference type="EC" id="4.3.1.12" evidence="1"/>
<dbReference type="GO" id="GO:0005737">
    <property type="term" value="C:cytoplasm"/>
    <property type="evidence" value="ECO:0007669"/>
    <property type="project" value="TreeGrafter"/>
</dbReference>
<dbReference type="InterPro" id="IPR003462">
    <property type="entry name" value="ODC_Mu_crystall"/>
</dbReference>
<dbReference type="AlphaFoldDB" id="A0A346PNI9"/>
<accession>A0A346PNI9</accession>
<keyword evidence="2" id="KW-1185">Reference proteome</keyword>
<dbReference type="EMBL" id="CP027033">
    <property type="protein sequence ID" value="AXR81084.1"/>
    <property type="molecule type" value="Genomic_DNA"/>
</dbReference>
<protein>
    <submittedName>
        <fullName evidence="1">Ornithine cyclodeaminase</fullName>
        <ecNumber evidence="1">4.3.1.12</ecNumber>
    </submittedName>
</protein>
<organism evidence="1 2">
    <name type="scientific">Natrarchaeobaculum sulfurireducens</name>
    <dbReference type="NCBI Taxonomy" id="2044521"/>
    <lineage>
        <taxon>Archaea</taxon>
        <taxon>Methanobacteriati</taxon>
        <taxon>Methanobacteriota</taxon>
        <taxon>Stenosarchaea group</taxon>
        <taxon>Halobacteria</taxon>
        <taxon>Halobacteriales</taxon>
        <taxon>Natrialbaceae</taxon>
        <taxon>Natrarchaeobaculum</taxon>
    </lineage>
</organism>
<proteinExistence type="predicted"/>
<dbReference type="PANTHER" id="PTHR13812">
    <property type="entry name" value="KETIMINE REDUCTASE MU-CRYSTALLIN"/>
    <property type="match status" value="1"/>
</dbReference>
<dbReference type="OrthoDB" id="214116at2157"/>
<dbReference type="Proteomes" id="UP000258613">
    <property type="component" value="Chromosome"/>
</dbReference>
<dbReference type="KEGG" id="nag:AArcMg_1068"/>
<dbReference type="SUPFAM" id="SSF51735">
    <property type="entry name" value="NAD(P)-binding Rossmann-fold domains"/>
    <property type="match status" value="1"/>
</dbReference>
<dbReference type="Gene3D" id="3.30.1780.10">
    <property type="entry name" value="ornithine cyclodeaminase, domain 1"/>
    <property type="match status" value="1"/>
</dbReference>
<dbReference type="Gene3D" id="3.40.50.720">
    <property type="entry name" value="NAD(P)-binding Rossmann-like Domain"/>
    <property type="match status" value="1"/>
</dbReference>
<dbReference type="InterPro" id="IPR023401">
    <property type="entry name" value="ODC_N"/>
</dbReference>
<dbReference type="PANTHER" id="PTHR13812:SF19">
    <property type="entry name" value="KETIMINE REDUCTASE MU-CRYSTALLIN"/>
    <property type="match status" value="1"/>
</dbReference>
<dbReference type="PIRSF" id="PIRSF001439">
    <property type="entry name" value="CryM"/>
    <property type="match status" value="1"/>
</dbReference>
<reference evidence="2" key="1">
    <citation type="submission" date="2018-02" db="EMBL/GenBank/DDBJ databases">
        <title>Phenotypic and genomic properties of facultatively anaerobic sulfur-reducing natronoarchaea from hypersaline soda lakes.</title>
        <authorList>
            <person name="Sorokin D.Y."/>
            <person name="Kublanov I.V."/>
            <person name="Roman P."/>
            <person name="Sinninghe Damste J.S."/>
            <person name="Golyshin P.N."/>
            <person name="Rojo D."/>
            <person name="Ciordia S."/>
            <person name="Mena M.D.C."/>
            <person name="Ferrer M."/>
            <person name="Messina E."/>
            <person name="Smedile F."/>
            <person name="La Spada G."/>
            <person name="La Cono V."/>
            <person name="Yakimov M.M."/>
        </authorList>
    </citation>
    <scope>NUCLEOTIDE SEQUENCE [LARGE SCALE GENOMIC DNA]</scope>
    <source>
        <strain evidence="2">AArc-Mg</strain>
    </source>
</reference>
<dbReference type="InterPro" id="IPR036291">
    <property type="entry name" value="NAD(P)-bd_dom_sf"/>
</dbReference>
<evidence type="ECO:0000313" key="1">
    <source>
        <dbReference type="EMBL" id="AXR81084.1"/>
    </source>
</evidence>
<dbReference type="GeneID" id="37641566"/>
<dbReference type="RefSeq" id="WP_117367811.1">
    <property type="nucleotide sequence ID" value="NZ_CP027033.1"/>
</dbReference>